<evidence type="ECO:0000313" key="5">
    <source>
        <dbReference type="Proteomes" id="UP001165080"/>
    </source>
</evidence>
<dbReference type="Gene3D" id="3.30.40.10">
    <property type="entry name" value="Zinc/RING finger domain, C3HC4 (zinc finger)"/>
    <property type="match status" value="1"/>
</dbReference>
<evidence type="ECO:0000259" key="3">
    <source>
        <dbReference type="PROSITE" id="PS50089"/>
    </source>
</evidence>
<feature type="compositionally biased region" description="Pro residues" evidence="2">
    <location>
        <begin position="334"/>
        <end position="350"/>
    </location>
</feature>
<proteinExistence type="predicted"/>
<dbReference type="AlphaFoldDB" id="A0A9W6F0V1"/>
<feature type="domain" description="RING-type" evidence="3">
    <location>
        <begin position="489"/>
        <end position="528"/>
    </location>
</feature>
<protein>
    <recommendedName>
        <fullName evidence="3">RING-type domain-containing protein</fullName>
    </recommendedName>
</protein>
<comment type="caution">
    <text evidence="4">The sequence shown here is derived from an EMBL/GenBank/DDBJ whole genome shotgun (WGS) entry which is preliminary data.</text>
</comment>
<feature type="compositionally biased region" description="Low complexity" evidence="2">
    <location>
        <begin position="107"/>
        <end position="123"/>
    </location>
</feature>
<feature type="region of interest" description="Disordered" evidence="2">
    <location>
        <begin position="327"/>
        <end position="350"/>
    </location>
</feature>
<dbReference type="PANTHER" id="PTHR22696">
    <property type="entry name" value="E3 UBIQUITIN-PROTEIN LIGASE RNF26"/>
    <property type="match status" value="1"/>
</dbReference>
<dbReference type="GO" id="GO:0006511">
    <property type="term" value="P:ubiquitin-dependent protein catabolic process"/>
    <property type="evidence" value="ECO:0007669"/>
    <property type="project" value="TreeGrafter"/>
</dbReference>
<dbReference type="SUPFAM" id="SSF57850">
    <property type="entry name" value="RING/U-box"/>
    <property type="match status" value="1"/>
</dbReference>
<feature type="compositionally biased region" description="Acidic residues" evidence="2">
    <location>
        <begin position="54"/>
        <end position="63"/>
    </location>
</feature>
<keyword evidence="5" id="KW-1185">Reference proteome</keyword>
<sequence>MPNPKPKTKTSLANLLAQHPEPPRNDWSHGRPGGPSNERRDDGFPEYDPKAFESGEEEEDDEGPGTGAGGAFAILAGMNGDPEASDDEWVTVAPKQKKKGPTPAPAPAAAASSAAPRRAAAPSAPAPRPVPAALPRPIGALAGGLGAAAGPSRAPYNILQANAASPRAPRPQTHDAEGRPISDTYYQTFQKVHKNAGGNVCMRFHKTDVVVVRPNGDVQLTSGGFRTRTTFLTVAEALQPLGFTLTSSLGGEGRGEWAVTAPDGSCTAWEDEMVIAATSEADRVRGARLLSAYGAGTGSAVAVAPTRAPPTGHAAAAAAAGTSGAAAPRAPIALPGPAPAPAPTPGPAPVPGSTWSYRSIAGAPAPVPAAAAAAAAPAPYIPHLRPPGAFGAPPVPITVPAPVPVPVPVPTPRTAESLSELQQVLDAALALRDEATGRGSGGGGAAAAAAAGGAGAAGAAPPAALPPPAAALPPAPGAGAPDLDDDHACIACMAALKTTLLIPCGHLVMCGPCAAQVLDRSGVCPMCRVEVVSHVDVRTDF</sequence>
<organism evidence="4 5">
    <name type="scientific">Pleodorina starrii</name>
    <dbReference type="NCBI Taxonomy" id="330485"/>
    <lineage>
        <taxon>Eukaryota</taxon>
        <taxon>Viridiplantae</taxon>
        <taxon>Chlorophyta</taxon>
        <taxon>core chlorophytes</taxon>
        <taxon>Chlorophyceae</taxon>
        <taxon>CS clade</taxon>
        <taxon>Chlamydomonadales</taxon>
        <taxon>Volvocaceae</taxon>
        <taxon>Pleodorina</taxon>
    </lineage>
</organism>
<accession>A0A9W6F0V1</accession>
<dbReference type="EMBL" id="BRXU01000005">
    <property type="protein sequence ID" value="GLC52049.1"/>
    <property type="molecule type" value="Genomic_DNA"/>
</dbReference>
<dbReference type="Proteomes" id="UP001165080">
    <property type="component" value="Unassembled WGS sequence"/>
</dbReference>
<dbReference type="GO" id="GO:0016567">
    <property type="term" value="P:protein ubiquitination"/>
    <property type="evidence" value="ECO:0007669"/>
    <property type="project" value="TreeGrafter"/>
</dbReference>
<dbReference type="PANTHER" id="PTHR22696:SF1">
    <property type="entry name" value="E3 UBIQUITIN-PROTEIN LIGASE RNF26"/>
    <property type="match status" value="1"/>
</dbReference>
<dbReference type="Pfam" id="PF13920">
    <property type="entry name" value="zf-C3HC4_3"/>
    <property type="match status" value="1"/>
</dbReference>
<dbReference type="InterPro" id="IPR001841">
    <property type="entry name" value="Znf_RING"/>
</dbReference>
<dbReference type="GO" id="GO:0061630">
    <property type="term" value="F:ubiquitin protein ligase activity"/>
    <property type="evidence" value="ECO:0007669"/>
    <property type="project" value="TreeGrafter"/>
</dbReference>
<reference evidence="4 5" key="1">
    <citation type="journal article" date="2023" name="Commun. Biol.">
        <title>Reorganization of the ancestral sex-determining regions during the evolution of trioecy in Pleodorina starrii.</title>
        <authorList>
            <person name="Takahashi K."/>
            <person name="Suzuki S."/>
            <person name="Kawai-Toyooka H."/>
            <person name="Yamamoto K."/>
            <person name="Hamaji T."/>
            <person name="Ootsuki R."/>
            <person name="Yamaguchi H."/>
            <person name="Kawachi M."/>
            <person name="Higashiyama T."/>
            <person name="Nozaki H."/>
        </authorList>
    </citation>
    <scope>NUCLEOTIDE SEQUENCE [LARGE SCALE GENOMIC DNA]</scope>
    <source>
        <strain evidence="4 5">NIES-4479</strain>
    </source>
</reference>
<dbReference type="SMART" id="SM00184">
    <property type="entry name" value="RING"/>
    <property type="match status" value="1"/>
</dbReference>
<keyword evidence="1" id="KW-0862">Zinc</keyword>
<evidence type="ECO:0000256" key="1">
    <source>
        <dbReference type="PROSITE-ProRule" id="PRU00175"/>
    </source>
</evidence>
<keyword evidence="1" id="KW-0479">Metal-binding</keyword>
<keyword evidence="1" id="KW-0863">Zinc-finger</keyword>
<evidence type="ECO:0000256" key="2">
    <source>
        <dbReference type="SAM" id="MobiDB-lite"/>
    </source>
</evidence>
<evidence type="ECO:0000313" key="4">
    <source>
        <dbReference type="EMBL" id="GLC52049.1"/>
    </source>
</evidence>
<dbReference type="OrthoDB" id="537550at2759"/>
<gene>
    <name evidence="4" type="primary">PLEST003933</name>
    <name evidence="4" type="ORF">PLESTB_000576800</name>
</gene>
<name>A0A9W6F0V1_9CHLO</name>
<dbReference type="InterPro" id="IPR013083">
    <property type="entry name" value="Znf_RING/FYVE/PHD"/>
</dbReference>
<feature type="region of interest" description="Disordered" evidence="2">
    <location>
        <begin position="1"/>
        <end position="131"/>
    </location>
</feature>
<dbReference type="PROSITE" id="PS50089">
    <property type="entry name" value="ZF_RING_2"/>
    <property type="match status" value="1"/>
</dbReference>
<dbReference type="GO" id="GO:0008270">
    <property type="term" value="F:zinc ion binding"/>
    <property type="evidence" value="ECO:0007669"/>
    <property type="project" value="UniProtKB-KW"/>
</dbReference>
<feature type="compositionally biased region" description="Basic and acidic residues" evidence="2">
    <location>
        <begin position="37"/>
        <end position="53"/>
    </location>
</feature>